<dbReference type="Gene3D" id="2.60.34.10">
    <property type="entry name" value="Substrate Binding Domain Of DNAk, Chain A, domain 1"/>
    <property type="match status" value="1"/>
</dbReference>
<dbReference type="PANTHER" id="PTHR45639">
    <property type="entry name" value="HSC70CB, ISOFORM G-RELATED"/>
    <property type="match status" value="1"/>
</dbReference>
<dbReference type="SUPFAM" id="SSF50044">
    <property type="entry name" value="SH3-domain"/>
    <property type="match status" value="1"/>
</dbReference>
<dbReference type="InterPro" id="IPR036028">
    <property type="entry name" value="SH3-like_dom_sf"/>
</dbReference>
<dbReference type="SUPFAM" id="SSF100934">
    <property type="entry name" value="Heat shock protein 70kD (HSP70), C-terminal subdomain"/>
    <property type="match status" value="2"/>
</dbReference>
<feature type="region of interest" description="Disordered" evidence="6">
    <location>
        <begin position="994"/>
        <end position="1329"/>
    </location>
</feature>
<dbReference type="InterPro" id="IPR029048">
    <property type="entry name" value="HSP70_C_sf"/>
</dbReference>
<feature type="domain" description="SH3" evidence="7">
    <location>
        <begin position="845"/>
        <end position="906"/>
    </location>
</feature>
<organism evidence="9 10">
    <name type="scientific">Mycena chlorophos</name>
    <name type="common">Agaric fungus</name>
    <name type="synonym">Agaricus chlorophos</name>
    <dbReference type="NCBI Taxonomy" id="658473"/>
    <lineage>
        <taxon>Eukaryota</taxon>
        <taxon>Fungi</taxon>
        <taxon>Dikarya</taxon>
        <taxon>Basidiomycota</taxon>
        <taxon>Agaricomycotina</taxon>
        <taxon>Agaricomycetes</taxon>
        <taxon>Agaricomycetidae</taxon>
        <taxon>Agaricales</taxon>
        <taxon>Marasmiineae</taxon>
        <taxon>Mycenaceae</taxon>
        <taxon>Mycena</taxon>
    </lineage>
</organism>
<keyword evidence="4" id="KW-0067">ATP-binding</keyword>
<evidence type="ECO:0000256" key="3">
    <source>
        <dbReference type="ARBA" id="ARBA00022741"/>
    </source>
</evidence>
<evidence type="ECO:0000256" key="2">
    <source>
        <dbReference type="ARBA" id="ARBA00022443"/>
    </source>
</evidence>
<evidence type="ECO:0000256" key="5">
    <source>
        <dbReference type="PROSITE-ProRule" id="PRU00192"/>
    </source>
</evidence>
<dbReference type="Gene3D" id="3.30.30.30">
    <property type="match status" value="1"/>
</dbReference>
<dbReference type="InterPro" id="IPR000159">
    <property type="entry name" value="RA_dom"/>
</dbReference>
<feature type="domain" description="Ras-associating" evidence="8">
    <location>
        <begin position="1399"/>
        <end position="1524"/>
    </location>
</feature>
<proteinExistence type="inferred from homology"/>
<dbReference type="Pfam" id="PF00018">
    <property type="entry name" value="SH3_1"/>
    <property type="match status" value="1"/>
</dbReference>
<dbReference type="Gene3D" id="2.30.30.40">
    <property type="entry name" value="SH3 Domains"/>
    <property type="match status" value="1"/>
</dbReference>
<protein>
    <submittedName>
        <fullName evidence="9">Heat shock protein</fullName>
    </submittedName>
</protein>
<dbReference type="PROSITE" id="PS01036">
    <property type="entry name" value="HSP70_3"/>
    <property type="match status" value="1"/>
</dbReference>
<dbReference type="Gene3D" id="3.90.640.10">
    <property type="entry name" value="Actin, Chain A, domain 4"/>
    <property type="match status" value="1"/>
</dbReference>
<feature type="compositionally biased region" description="Polar residues" evidence="6">
    <location>
        <begin position="1931"/>
        <end position="1941"/>
    </location>
</feature>
<dbReference type="PROSITE" id="PS50200">
    <property type="entry name" value="RA"/>
    <property type="match status" value="1"/>
</dbReference>
<dbReference type="Proteomes" id="UP000815677">
    <property type="component" value="Unassembled WGS sequence"/>
</dbReference>
<gene>
    <name evidence="9" type="ORF">MCHLO_15226</name>
</gene>
<feature type="compositionally biased region" description="Low complexity" evidence="6">
    <location>
        <begin position="1357"/>
        <end position="1373"/>
    </location>
</feature>
<dbReference type="SMART" id="SM00326">
    <property type="entry name" value="SH3"/>
    <property type="match status" value="1"/>
</dbReference>
<comment type="similarity">
    <text evidence="1">Belongs to the heat shock protein 70 family.</text>
</comment>
<reference evidence="9" key="1">
    <citation type="submission" date="2014-09" db="EMBL/GenBank/DDBJ databases">
        <title>Genome sequence of the luminous mushroom Mycena chlorophos for searching fungal bioluminescence genes.</title>
        <authorList>
            <person name="Tanaka Y."/>
            <person name="Kasuga D."/>
            <person name="Oba Y."/>
            <person name="Hase S."/>
            <person name="Sato K."/>
            <person name="Oba Y."/>
            <person name="Sakakibara Y."/>
        </authorList>
    </citation>
    <scope>NUCLEOTIDE SEQUENCE</scope>
</reference>
<dbReference type="SUPFAM" id="SSF54236">
    <property type="entry name" value="Ubiquitin-like"/>
    <property type="match status" value="1"/>
</dbReference>
<dbReference type="PRINTS" id="PR00301">
    <property type="entry name" value="HEATSHOCK70"/>
</dbReference>
<name>A0ABQ0M692_MYCCL</name>
<feature type="compositionally biased region" description="Basic and acidic residues" evidence="6">
    <location>
        <begin position="1205"/>
        <end position="1218"/>
    </location>
</feature>
<dbReference type="InterPro" id="IPR018181">
    <property type="entry name" value="Heat_shock_70_CS"/>
</dbReference>
<dbReference type="InterPro" id="IPR001452">
    <property type="entry name" value="SH3_domain"/>
</dbReference>
<dbReference type="SUPFAM" id="SSF100920">
    <property type="entry name" value="Heat shock protein 70kD (HSP70), peptide-binding domain"/>
    <property type="match status" value="1"/>
</dbReference>
<dbReference type="Pfam" id="PF00788">
    <property type="entry name" value="RA"/>
    <property type="match status" value="1"/>
</dbReference>
<feature type="compositionally biased region" description="Polar residues" evidence="6">
    <location>
        <begin position="1950"/>
        <end position="1965"/>
    </location>
</feature>
<dbReference type="InterPro" id="IPR029047">
    <property type="entry name" value="HSP70_peptide-bd_sf"/>
</dbReference>
<evidence type="ECO:0000259" key="7">
    <source>
        <dbReference type="PROSITE" id="PS50002"/>
    </source>
</evidence>
<evidence type="ECO:0000313" key="9">
    <source>
        <dbReference type="EMBL" id="GAT58848.1"/>
    </source>
</evidence>
<feature type="region of interest" description="Disordered" evidence="6">
    <location>
        <begin position="1901"/>
        <end position="2021"/>
    </location>
</feature>
<feature type="region of interest" description="Disordered" evidence="6">
    <location>
        <begin position="732"/>
        <end position="775"/>
    </location>
</feature>
<dbReference type="CDD" id="cd24094">
    <property type="entry name" value="ASKHA_NBD_HSP70_ScSse"/>
    <property type="match status" value="1"/>
</dbReference>
<evidence type="ECO:0000256" key="6">
    <source>
        <dbReference type="SAM" id="MobiDB-lite"/>
    </source>
</evidence>
<sequence>MAVVGFDFGTLASKIGVARHRGIDIITNEVSNRATPSLVAFGPKQRSIGESAKTQETSNFKNTVGSLKRLIGRTVNDPDVQEVEKKFLNAALVDVQGSVGVKVNYVGEQQSFSATQLVGMYLGKLRDITAAELKVGVTDVVIAVPGWYSEVQRRALLDAAAIAGLNPLRLINDTTAVALGYGITKSDLPEADSPRHVVFVDVGHSSLSVAVVAFSKGQLIVKSTAYDRNLGGRDIDYALVNHFAHEFKDKYKIDVKSNPKATFRLAASCEKLKKVLSANAEAPLNVESIMNDIDAASKLSREAMEELVAPVLDRITAPLQRALADSGLTLDEIDAIELVGGSTRVPAVRARIQEVFPGKALSTTLNQDEAVARGATFCCAMMSPVFRVREFHIADITHYPVKVQWVASPSDPEEDTELTVFQAGDKLPSTKALTFYRREPFDIEAVYADPAGLPGATNPWIGRITVKEVPAEVNGDATCVRVRTRVNLHGVVSFESAYVEETIEEDAPMDVDAADGEAAPVPKKRRIKKKDVAFVATSTSLDKSIVEGWREAENAMHSADKLVMDTEDRKNALEEYVYDMRGKLDDRYVAFVKVEEKSKLLVALQEAEDWLYTEEGEDATKSAYVTRLDALKVLGDPITTRYRESESRQGAIAQLRETLNSYMSQATSGDEKYAHIEEKDKQSVIEKVATVQKWLEDQIVRQAESPKNVDPVLKGADIEKKRDEVIYFATPILNKPKPKPPVVPGGTPGGTPGTQTPKETAEPAAEASKTEQGPSEMDIDYFLSFMQPRRQDTFDMQDGSANYAGASDSEEHSVLEDSDNEDQEDEFMDDDDDGSSSLSIPNESIDFDLVYSLHSFAATVEGQANVVKGDSLFLMDDSNSYWWLVRVLKTQEVGYIPAENIETPFERLARLNKHRNVDLASATQAELETDVSRIRQGLDQAPANAPRVGNTVRNPMIQRRSLAFSAALNVHRYPPAVWNEEEWLIEREERRAASMHEREQDGDYDMDDMTFDDDEDHEEGEWDVGNFEAEDRDLAEERQQVESTLAREAQRAPPAPVAAAATPQPPPPSQPDESMNWEDTAPRQRSTPDPVAVQQPPLRTARSAERMVVDPMESTETRKVSVTPSIARGEDIQDSERERERKREREQEEEAARKRNKPATPVQELRPAQQQQQQQQPQQQQQQQQQAAPVSSAKSTPASNGGGKLRKEREPPSEDDGKKKKGGVFSIFSRKNSTKEKGKNSSIGSENDLNGRISDEAGRRPSNGGSGDGMSSPTTATAMQQQQQQQASNLRNSTDPKRIQQMQQQQQNSPQANAASQLRQRDQQQQALYQQQYLSRTPSSPPEVSYGLQSASAYMGSSQMSSAPSSFHSPASGGRQRPGSLILTPSSTNDGIGVPELSVIRVFAGQNLQTDATFKTVLLNSSTTSEDLIKQAVQRFRLDDLDPDEYFLTVKQVEGSSAILRSNERPLVVFEGLVESAPRVKRSSVGSVSSVSSNLSMHPAIKKLDMNDFTDDSVVKFYLNRKGGDDSANEYDGADDTMVAETAEGDPDSASPEASGRQRFLTVSTSGGNDVQPERFTSPSFRFPLQLVVYPEDLPDDMVFDPMTEAIIFKDTLRERGRPTGASPGVSLNVRRKVFIFPKNVTVAEVIETGLERFGIEEGVVDGGDEVEDKVSKRKSALRVRYGLSVDNGMGKERELTPTSRVIDAYLRPPAFRAAQTSMPNKRRSIDSAQLLGNADDVSPGDPTFILRRATAYRSSATSKNRLSMGLDEIALQKLHRDSASSTTSSEPRSATNPGLSRAEIIAAQREATRANQKAILSASANSVRGMDVLLPGNAMIRSAYSGDEMRYSYVQPDGETYDISDIVQEEWQDTDSNKDVLQDVLGRNKDRIGEKLDRVLNKIQTNGPRQPAVAVSRRSASPDSQYSTDDRSRSVTPGSASLVSRTPIPAVRSNGQLSLGRPGTSTPTGAKPVSAVAGTVPGLAARRQPSVTSVATDDAGYATPMGQSPDSPLRTPTPKAPPPKRIHLTDDDFGVSHMMAVIQLRASSTPRKAPAPVDPVDEMLFGRQLEMNSLHPKVRDIYAGAFKYLDDTDKLLDDFMAKRKAPS</sequence>
<dbReference type="Gene3D" id="3.10.20.90">
    <property type="entry name" value="Phosphatidylinositol 3-kinase Catalytic Subunit, Chain A, domain 1"/>
    <property type="match status" value="1"/>
</dbReference>
<feature type="compositionally biased region" description="Low complexity" evidence="6">
    <location>
        <begin position="1167"/>
        <end position="1189"/>
    </location>
</feature>
<evidence type="ECO:0000256" key="1">
    <source>
        <dbReference type="ARBA" id="ARBA00007381"/>
    </source>
</evidence>
<feature type="compositionally biased region" description="Low complexity" evidence="6">
    <location>
        <begin position="1300"/>
        <end position="1329"/>
    </location>
</feature>
<dbReference type="Gene3D" id="3.30.420.40">
    <property type="match status" value="2"/>
</dbReference>
<evidence type="ECO:0000256" key="4">
    <source>
        <dbReference type="ARBA" id="ARBA00022840"/>
    </source>
</evidence>
<feature type="compositionally biased region" description="Polar residues" evidence="6">
    <location>
        <begin position="1915"/>
        <end position="1924"/>
    </location>
</feature>
<dbReference type="InterPro" id="IPR029071">
    <property type="entry name" value="Ubiquitin-like_domsf"/>
</dbReference>
<feature type="compositionally biased region" description="Basic and acidic residues" evidence="6">
    <location>
        <begin position="1128"/>
        <end position="1153"/>
    </location>
</feature>
<dbReference type="Pfam" id="PF00012">
    <property type="entry name" value="HSP70"/>
    <property type="match status" value="1"/>
</dbReference>
<dbReference type="InterPro" id="IPR013126">
    <property type="entry name" value="Hsp_70_fam"/>
</dbReference>
<dbReference type="InterPro" id="IPR043129">
    <property type="entry name" value="ATPase_NBD"/>
</dbReference>
<dbReference type="Gene3D" id="1.20.1270.10">
    <property type="match status" value="1"/>
</dbReference>
<feature type="compositionally biased region" description="Polar residues" evidence="6">
    <location>
        <begin position="1269"/>
        <end position="1279"/>
    </location>
</feature>
<keyword evidence="3" id="KW-0547">Nucleotide-binding</keyword>
<dbReference type="EMBL" id="DF849791">
    <property type="protein sequence ID" value="GAT58848.1"/>
    <property type="molecule type" value="Genomic_DNA"/>
</dbReference>
<dbReference type="SMART" id="SM00314">
    <property type="entry name" value="RA"/>
    <property type="match status" value="1"/>
</dbReference>
<feature type="region of interest" description="Disordered" evidence="6">
    <location>
        <begin position="1776"/>
        <end position="1797"/>
    </location>
</feature>
<keyword evidence="10" id="KW-1185">Reference proteome</keyword>
<evidence type="ECO:0000259" key="8">
    <source>
        <dbReference type="PROSITE" id="PS50200"/>
    </source>
</evidence>
<feature type="compositionally biased region" description="Low complexity" evidence="6">
    <location>
        <begin position="1780"/>
        <end position="1792"/>
    </location>
</feature>
<dbReference type="PANTHER" id="PTHR45639:SF4">
    <property type="entry name" value="HSC70CB, ISOFORM G"/>
    <property type="match status" value="1"/>
</dbReference>
<feature type="compositionally biased region" description="Low complexity" evidence="6">
    <location>
        <begin position="753"/>
        <end position="771"/>
    </location>
</feature>
<feature type="region of interest" description="Disordered" evidence="6">
    <location>
        <begin position="794"/>
        <end position="840"/>
    </location>
</feature>
<feature type="region of interest" description="Disordered" evidence="6">
    <location>
        <begin position="1357"/>
        <end position="1388"/>
    </location>
</feature>
<feature type="compositionally biased region" description="Acidic residues" evidence="6">
    <location>
        <begin position="816"/>
        <end position="834"/>
    </location>
</feature>
<evidence type="ECO:0000313" key="10">
    <source>
        <dbReference type="Proteomes" id="UP000815677"/>
    </source>
</evidence>
<keyword evidence="9" id="KW-0346">Stress response</keyword>
<feature type="compositionally biased region" description="Acidic residues" evidence="6">
    <location>
        <begin position="1002"/>
        <end position="1034"/>
    </location>
</feature>
<keyword evidence="2 5" id="KW-0728">SH3 domain</keyword>
<accession>A0ABQ0M692</accession>
<dbReference type="PROSITE" id="PS50002">
    <property type="entry name" value="SH3"/>
    <property type="match status" value="1"/>
</dbReference>
<dbReference type="SUPFAM" id="SSF53067">
    <property type="entry name" value="Actin-like ATPase domain"/>
    <property type="match status" value="2"/>
</dbReference>